<reference evidence="4 5" key="4">
    <citation type="journal article" date="2000" name="Virology">
        <title>The brown algal virus EsV-1 particle contains a putative hybrid histidine kinase.</title>
        <authorList>
            <person name="Delaroque N."/>
            <person name="Wolf S."/>
            <person name="Muller D.G."/>
            <person name="Knippers R."/>
        </authorList>
    </citation>
    <scope>NUCLEOTIDE SEQUENCE [LARGE SCALE GENOMIC DNA]</scope>
    <source>
        <strain evidence="5">Isolate New Zealand/Kaikoura/1988</strain>
    </source>
</reference>
<dbReference type="GO" id="GO:0008234">
    <property type="term" value="F:cysteine-type peptidase activity"/>
    <property type="evidence" value="ECO:0007669"/>
    <property type="project" value="InterPro"/>
</dbReference>
<comment type="similarity">
    <text evidence="1">Belongs to the peptidase C1 family.</text>
</comment>
<evidence type="ECO:0000259" key="3">
    <source>
        <dbReference type="SMART" id="SM00645"/>
    </source>
</evidence>
<evidence type="ECO:0000256" key="2">
    <source>
        <dbReference type="ARBA" id="ARBA00023145"/>
    </source>
</evidence>
<keyword evidence="5" id="KW-1185">Reference proteome</keyword>
<keyword evidence="2" id="KW-0865">Zymogen</keyword>
<dbReference type="InterPro" id="IPR038765">
    <property type="entry name" value="Papain-like_cys_pep_sf"/>
</dbReference>
<name>Q8QNJ8_ESV1K</name>
<feature type="domain" description="Peptidase C1A papain C-terminal" evidence="3">
    <location>
        <begin position="81"/>
        <end position="334"/>
    </location>
</feature>
<dbReference type="Pfam" id="PF00112">
    <property type="entry name" value="Peptidase_C1"/>
    <property type="match status" value="1"/>
</dbReference>
<dbReference type="InterPro" id="IPR000668">
    <property type="entry name" value="Peptidase_C1A_C"/>
</dbReference>
<dbReference type="InterPro" id="IPR013128">
    <property type="entry name" value="Peptidase_C1A"/>
</dbReference>
<organism evidence="4 5">
    <name type="scientific">Ectocarpus siliculosus virus 1 (isolate New Zealand/Kaikoura/1988)</name>
    <name type="common">EsV-1</name>
    <dbReference type="NCBI Taxonomy" id="654926"/>
    <lineage>
        <taxon>Viruses</taxon>
        <taxon>Varidnaviria</taxon>
        <taxon>Bamfordvirae</taxon>
        <taxon>Nucleocytoviricota</taxon>
        <taxon>Megaviricetes</taxon>
        <taxon>Algavirales</taxon>
        <taxon>Phycodnaviridae</taxon>
        <taxon>Phaeovirus</taxon>
        <taxon>Phaeovirus unasiliculosus</taxon>
        <taxon>Ectocarpus siliculosus virus 1</taxon>
    </lineage>
</organism>
<proteinExistence type="inferred from homology"/>
<dbReference type="Proteomes" id="UP000000864">
    <property type="component" value="Segment"/>
</dbReference>
<dbReference type="KEGG" id="vg:920598"/>
<gene>
    <name evidence="4" type="primary">ORF 75</name>
</gene>
<dbReference type="Gene3D" id="3.90.70.10">
    <property type="entry name" value="Cysteine proteinases"/>
    <property type="match status" value="1"/>
</dbReference>
<dbReference type="SUPFAM" id="SSF54001">
    <property type="entry name" value="Cysteine proteinases"/>
    <property type="match status" value="1"/>
</dbReference>
<organismHost>
    <name type="scientific">Ectocarpus siliculosus</name>
    <name type="common">Brown alga</name>
    <name type="synonym">Conferva siliculosa</name>
    <dbReference type="NCBI Taxonomy" id="2880"/>
</organismHost>
<reference evidence="4 5" key="3">
    <citation type="journal article" date="2000" name="Virology">
        <title>Characterization and immunolocalization of major structural proteins in the brown algal virus EsV-1.</title>
        <authorList>
            <person name="Delaroque N."/>
            <person name="Wolf S."/>
            <person name="Muller D.G."/>
            <person name="Knippers R."/>
        </authorList>
    </citation>
    <scope>NUCLEOTIDE SEQUENCE [LARGE SCALE GENOMIC DNA]</scope>
    <source>
        <strain evidence="5">Isolate New Zealand/Kaikoura/1988</strain>
    </source>
</reference>
<evidence type="ECO:0000313" key="5">
    <source>
        <dbReference type="Proteomes" id="UP000000864"/>
    </source>
</evidence>
<dbReference type="SMART" id="SM00645">
    <property type="entry name" value="Pept_C1"/>
    <property type="match status" value="1"/>
</dbReference>
<dbReference type="PANTHER" id="PTHR12411">
    <property type="entry name" value="CYSTEINE PROTEASE FAMILY C1-RELATED"/>
    <property type="match status" value="1"/>
</dbReference>
<sequence>MILIHDRRTLAFVFVALLCVIYLIDSMTEVSVLEDTSFPIGMERPGPKKTYEEFVKQAASIDPAYPIGIPMISSPEAAHELPKYLKYKEKLLTPVINQEVCASCWAISVCHVISDRISLLTGGKIIRPLSFQELLSCFNPKTNNLGCEVGGSPEAAFRHGVEKGFALDAEYPYVQQKTTQIVACDARKQQGPRTFIQRGSVKSLCEDPSRYREGSPQYMKVIDNNVKRMKTELYLHGPICCTIQVYKSMYSYDGLSIFEGPAEDDEYVGGHAAVLFGFAEEVNGVEEGFDGDTWFIKNSWSASWPIKSPASKGLFYMRAGINCCGIESRASCAQPVITDELRRNMVPLKKSSYHGYSEYVADPERANFITKATKLRTLLNGRTQKTGVTQSLR</sequence>
<dbReference type="EMBL" id="AF204951">
    <property type="protein sequence ID" value="AAK14498.1"/>
    <property type="molecule type" value="Genomic_DNA"/>
</dbReference>
<evidence type="ECO:0000313" key="4">
    <source>
        <dbReference type="EMBL" id="AAK14498.1"/>
    </source>
</evidence>
<dbReference type="InterPro" id="IPR039417">
    <property type="entry name" value="Peptidase_C1A_papain-like"/>
</dbReference>
<accession>Q8QNJ8</accession>
<reference evidence="4 5" key="1">
    <citation type="journal article" date="1995" name="Virology">
        <title>Coat protein of the Ectocarpus siliculosus virus.</title>
        <authorList>
            <person name="Klein M."/>
            <person name="Lanka S.T."/>
            <person name="Knippers R."/>
            <person name="Muller D.G."/>
        </authorList>
    </citation>
    <scope>NUCLEOTIDE SEQUENCE [LARGE SCALE GENOMIC DNA]</scope>
    <source>
        <strain evidence="5">Isolate New Zealand/Kaikoura/1988</strain>
    </source>
</reference>
<dbReference type="GO" id="GO:0006508">
    <property type="term" value="P:proteolysis"/>
    <property type="evidence" value="ECO:0007669"/>
    <property type="project" value="InterPro"/>
</dbReference>
<reference evidence="4 5" key="2">
    <citation type="journal article" date="1998" name="Adv. Virus Res.">
        <title>Viruses in marine brown algae.</title>
        <authorList>
            <person name="Muller D.G."/>
            <person name="Kapp M."/>
            <person name="Knippers R."/>
        </authorList>
    </citation>
    <scope>NUCLEOTIDE SEQUENCE [LARGE SCALE GENOMIC DNA]</scope>
    <source>
        <strain evidence="5">Isolate New Zealand/Kaikoura/1988</strain>
    </source>
</reference>
<evidence type="ECO:0000256" key="1">
    <source>
        <dbReference type="ARBA" id="ARBA00008455"/>
    </source>
</evidence>
<dbReference type="CDD" id="cd02248">
    <property type="entry name" value="Peptidase_C1A"/>
    <property type="match status" value="1"/>
</dbReference>
<protein>
    <submittedName>
        <fullName evidence="4">EsV-1-75</fullName>
    </submittedName>
</protein>